<dbReference type="Gene3D" id="1.10.1240.10">
    <property type="entry name" value="Methionine synthase domain"/>
    <property type="match status" value="1"/>
</dbReference>
<dbReference type="Pfam" id="PF02607">
    <property type="entry name" value="B12-binding_2"/>
    <property type="match status" value="1"/>
</dbReference>
<dbReference type="AlphaFoldDB" id="A0A517NYJ2"/>
<feature type="domain" description="B12-binding N-terminal" evidence="1">
    <location>
        <begin position="89"/>
        <end position="157"/>
    </location>
</feature>
<feature type="domain" description="Helix-turn-helix" evidence="2">
    <location>
        <begin position="9"/>
        <end position="56"/>
    </location>
</feature>
<evidence type="ECO:0000313" key="4">
    <source>
        <dbReference type="Proteomes" id="UP000319817"/>
    </source>
</evidence>
<dbReference type="GO" id="GO:0046872">
    <property type="term" value="F:metal ion binding"/>
    <property type="evidence" value="ECO:0007669"/>
    <property type="project" value="InterPro"/>
</dbReference>
<protein>
    <submittedName>
        <fullName evidence="3">Helix-turn-helix domain protein</fullName>
    </submittedName>
</protein>
<dbReference type="OrthoDB" id="264258at2"/>
<dbReference type="Proteomes" id="UP000319817">
    <property type="component" value="Chromosome"/>
</dbReference>
<organism evidence="3 4">
    <name type="scientific">Stieleria marina</name>
    <dbReference type="NCBI Taxonomy" id="1930275"/>
    <lineage>
        <taxon>Bacteria</taxon>
        <taxon>Pseudomonadati</taxon>
        <taxon>Planctomycetota</taxon>
        <taxon>Planctomycetia</taxon>
        <taxon>Pirellulales</taxon>
        <taxon>Pirellulaceae</taxon>
        <taxon>Stieleria</taxon>
    </lineage>
</organism>
<dbReference type="Gene3D" id="3.40.50.280">
    <property type="entry name" value="Cobalamin-binding domain"/>
    <property type="match status" value="1"/>
</dbReference>
<dbReference type="GO" id="GO:0031419">
    <property type="term" value="F:cobalamin binding"/>
    <property type="evidence" value="ECO:0007669"/>
    <property type="project" value="InterPro"/>
</dbReference>
<name>A0A517NYJ2_9BACT</name>
<dbReference type="InterPro" id="IPR003759">
    <property type="entry name" value="Cbl-bd_cap"/>
</dbReference>
<dbReference type="InterPro" id="IPR036724">
    <property type="entry name" value="Cobalamin-bd_sf"/>
</dbReference>
<dbReference type="GO" id="GO:0003677">
    <property type="term" value="F:DNA binding"/>
    <property type="evidence" value="ECO:0007669"/>
    <property type="project" value="InterPro"/>
</dbReference>
<dbReference type="Pfam" id="PF12728">
    <property type="entry name" value="HTH_17"/>
    <property type="match status" value="1"/>
</dbReference>
<evidence type="ECO:0000259" key="2">
    <source>
        <dbReference type="Pfam" id="PF12728"/>
    </source>
</evidence>
<gene>
    <name evidence="3" type="ORF">K239x_42000</name>
</gene>
<dbReference type="SUPFAM" id="SSF46955">
    <property type="entry name" value="Putative DNA-binding domain"/>
    <property type="match status" value="1"/>
</dbReference>
<dbReference type="InterPro" id="IPR041657">
    <property type="entry name" value="HTH_17"/>
</dbReference>
<dbReference type="NCBIfam" id="TIGR01764">
    <property type="entry name" value="excise"/>
    <property type="match status" value="1"/>
</dbReference>
<evidence type="ECO:0000313" key="3">
    <source>
        <dbReference type="EMBL" id="QDT12191.1"/>
    </source>
</evidence>
<accession>A0A517NYJ2</accession>
<dbReference type="RefSeq" id="WP_145419904.1">
    <property type="nucleotide sequence ID" value="NZ_CP036526.1"/>
</dbReference>
<dbReference type="SUPFAM" id="SSF52242">
    <property type="entry name" value="Cobalamin (vitamin B12)-binding domain"/>
    <property type="match status" value="1"/>
</dbReference>
<proteinExistence type="predicted"/>
<dbReference type="Gene3D" id="1.10.1660.10">
    <property type="match status" value="1"/>
</dbReference>
<evidence type="ECO:0000259" key="1">
    <source>
        <dbReference type="Pfam" id="PF02607"/>
    </source>
</evidence>
<dbReference type="InterPro" id="IPR036594">
    <property type="entry name" value="Meth_synthase_dom"/>
</dbReference>
<reference evidence="3 4" key="1">
    <citation type="submission" date="2019-02" db="EMBL/GenBank/DDBJ databases">
        <title>Deep-cultivation of Planctomycetes and their phenomic and genomic characterization uncovers novel biology.</title>
        <authorList>
            <person name="Wiegand S."/>
            <person name="Jogler M."/>
            <person name="Boedeker C."/>
            <person name="Pinto D."/>
            <person name="Vollmers J."/>
            <person name="Rivas-Marin E."/>
            <person name="Kohn T."/>
            <person name="Peeters S.H."/>
            <person name="Heuer A."/>
            <person name="Rast P."/>
            <person name="Oberbeckmann S."/>
            <person name="Bunk B."/>
            <person name="Jeske O."/>
            <person name="Meyerdierks A."/>
            <person name="Storesund J.E."/>
            <person name="Kallscheuer N."/>
            <person name="Luecker S."/>
            <person name="Lage O.M."/>
            <person name="Pohl T."/>
            <person name="Merkel B.J."/>
            <person name="Hornburger P."/>
            <person name="Mueller R.-W."/>
            <person name="Bruemmer F."/>
            <person name="Labrenz M."/>
            <person name="Spormann A.M."/>
            <person name="Op den Camp H."/>
            <person name="Overmann J."/>
            <person name="Amann R."/>
            <person name="Jetten M.S.M."/>
            <person name="Mascher T."/>
            <person name="Medema M.H."/>
            <person name="Devos D.P."/>
            <person name="Kaster A.-K."/>
            <person name="Ovreas L."/>
            <person name="Rohde M."/>
            <person name="Galperin M.Y."/>
            <person name="Jogler C."/>
        </authorList>
    </citation>
    <scope>NUCLEOTIDE SEQUENCE [LARGE SCALE GENOMIC DNA]</scope>
    <source>
        <strain evidence="3 4">K23_9</strain>
    </source>
</reference>
<sequence length="298" mass="33159">MSAQQPHFSPKQVAKSLEVSESSIKRWCDQGVIPTVKTSGGHRRISLEGLHDFLQASGREFAHPEELGGAVLPQRRRTRIPGKRHPTQAAFREALADSDEMKCEQLVRQWLADGWSRSETANDLITDALRGIGEAWNCHEIDVYRERVACGICMRLIHKLRTELPPVEHDAPLAIGGTLTGDAYEVPTALVDLMLHELGWRSLNLGTNLPVESYLQAASDHRPTLVWLSISTIDDQSQFIANEIRLSNSLDDEVSLIVGGRALCDQIRPQLSYTAHCDSLSHLAQLATMIKNRFGLES</sequence>
<dbReference type="EMBL" id="CP036526">
    <property type="protein sequence ID" value="QDT12191.1"/>
    <property type="molecule type" value="Genomic_DNA"/>
</dbReference>
<keyword evidence="4" id="KW-1185">Reference proteome</keyword>
<dbReference type="InterPro" id="IPR010093">
    <property type="entry name" value="SinI_DNA-bd"/>
</dbReference>
<dbReference type="InterPro" id="IPR009061">
    <property type="entry name" value="DNA-bd_dom_put_sf"/>
</dbReference>